<organism evidence="2 3">
    <name type="scientific">Ameca splendens</name>
    <dbReference type="NCBI Taxonomy" id="208324"/>
    <lineage>
        <taxon>Eukaryota</taxon>
        <taxon>Metazoa</taxon>
        <taxon>Chordata</taxon>
        <taxon>Craniata</taxon>
        <taxon>Vertebrata</taxon>
        <taxon>Euteleostomi</taxon>
        <taxon>Actinopterygii</taxon>
        <taxon>Neopterygii</taxon>
        <taxon>Teleostei</taxon>
        <taxon>Neoteleostei</taxon>
        <taxon>Acanthomorphata</taxon>
        <taxon>Ovalentaria</taxon>
        <taxon>Atherinomorphae</taxon>
        <taxon>Cyprinodontiformes</taxon>
        <taxon>Goodeidae</taxon>
        <taxon>Ameca</taxon>
    </lineage>
</organism>
<accession>A0ABV0XKX9</accession>
<sequence length="114" mass="12556">MLFPTWALKSLSRMPKCPRGELSSTPNRDAKKAGYSAPLLGLYAETIVRDLSLTQRRRDVALSSTGVSPNTRQLSWGRQANPPQPSASPQGLLQSRRVQPNSTWVPEPTLCVKV</sequence>
<feature type="region of interest" description="Disordered" evidence="1">
    <location>
        <begin position="62"/>
        <end position="105"/>
    </location>
</feature>
<reference evidence="2 3" key="1">
    <citation type="submission" date="2021-06" db="EMBL/GenBank/DDBJ databases">
        <authorList>
            <person name="Palmer J.M."/>
        </authorList>
    </citation>
    <scope>NUCLEOTIDE SEQUENCE [LARGE SCALE GENOMIC DNA]</scope>
    <source>
        <strain evidence="2 3">AS_MEX2019</strain>
        <tissue evidence="2">Muscle</tissue>
    </source>
</reference>
<feature type="compositionally biased region" description="Polar residues" evidence="1">
    <location>
        <begin position="62"/>
        <end position="78"/>
    </location>
</feature>
<comment type="caution">
    <text evidence="2">The sequence shown here is derived from an EMBL/GenBank/DDBJ whole genome shotgun (WGS) entry which is preliminary data.</text>
</comment>
<proteinExistence type="predicted"/>
<feature type="compositionally biased region" description="Polar residues" evidence="1">
    <location>
        <begin position="91"/>
        <end position="104"/>
    </location>
</feature>
<evidence type="ECO:0000256" key="1">
    <source>
        <dbReference type="SAM" id="MobiDB-lite"/>
    </source>
</evidence>
<dbReference type="Proteomes" id="UP001469553">
    <property type="component" value="Unassembled WGS sequence"/>
</dbReference>
<evidence type="ECO:0000313" key="2">
    <source>
        <dbReference type="EMBL" id="MEQ2282133.1"/>
    </source>
</evidence>
<name>A0ABV0XKX9_9TELE</name>
<protein>
    <submittedName>
        <fullName evidence="2">Uncharacterized protein</fullName>
    </submittedName>
</protein>
<gene>
    <name evidence="2" type="ORF">AMECASPLE_037337</name>
</gene>
<dbReference type="EMBL" id="JAHRIP010006266">
    <property type="protein sequence ID" value="MEQ2282133.1"/>
    <property type="molecule type" value="Genomic_DNA"/>
</dbReference>
<evidence type="ECO:0000313" key="3">
    <source>
        <dbReference type="Proteomes" id="UP001469553"/>
    </source>
</evidence>
<keyword evidence="3" id="KW-1185">Reference proteome</keyword>